<dbReference type="AlphaFoldDB" id="A0A284SBK2"/>
<accession>A0A284SBK2</accession>
<proteinExistence type="predicted"/>
<name>A0A284SBK2_ARMOS</name>
<dbReference type="EMBL" id="FUEG01000058">
    <property type="protein sequence ID" value="SJL18349.1"/>
    <property type="molecule type" value="Genomic_DNA"/>
</dbReference>
<dbReference type="Proteomes" id="UP000219338">
    <property type="component" value="Unassembled WGS sequence"/>
</dbReference>
<keyword evidence="2" id="KW-1185">Reference proteome</keyword>
<gene>
    <name evidence="1" type="ORF">ARMOST_21936</name>
</gene>
<protein>
    <submittedName>
        <fullName evidence="1">Uncharacterized protein</fullName>
    </submittedName>
</protein>
<sequence>MGVPAADVEVAGVSWGRTSIRSKKAIGGYICEEAIMIFHLFYITENMNAPGPKSKANQHEAST</sequence>
<dbReference type="OrthoDB" id="1701769at2759"/>
<evidence type="ECO:0000313" key="2">
    <source>
        <dbReference type="Proteomes" id="UP000219338"/>
    </source>
</evidence>
<evidence type="ECO:0000313" key="1">
    <source>
        <dbReference type="EMBL" id="SJL18349.1"/>
    </source>
</evidence>
<organism evidence="1 2">
    <name type="scientific">Armillaria ostoyae</name>
    <name type="common">Armillaria root rot fungus</name>
    <dbReference type="NCBI Taxonomy" id="47428"/>
    <lineage>
        <taxon>Eukaryota</taxon>
        <taxon>Fungi</taxon>
        <taxon>Dikarya</taxon>
        <taxon>Basidiomycota</taxon>
        <taxon>Agaricomycotina</taxon>
        <taxon>Agaricomycetes</taxon>
        <taxon>Agaricomycetidae</taxon>
        <taxon>Agaricales</taxon>
        <taxon>Marasmiineae</taxon>
        <taxon>Physalacriaceae</taxon>
        <taxon>Armillaria</taxon>
    </lineage>
</organism>
<reference evidence="2" key="1">
    <citation type="journal article" date="2017" name="Nat. Ecol. Evol.">
        <title>Genome expansion and lineage-specific genetic innovations in the forest pathogenic fungi Armillaria.</title>
        <authorList>
            <person name="Sipos G."/>
            <person name="Prasanna A.N."/>
            <person name="Walter M.C."/>
            <person name="O'Connor E."/>
            <person name="Balint B."/>
            <person name="Krizsan K."/>
            <person name="Kiss B."/>
            <person name="Hess J."/>
            <person name="Varga T."/>
            <person name="Slot J."/>
            <person name="Riley R."/>
            <person name="Boka B."/>
            <person name="Rigling D."/>
            <person name="Barry K."/>
            <person name="Lee J."/>
            <person name="Mihaltcheva S."/>
            <person name="LaButti K."/>
            <person name="Lipzen A."/>
            <person name="Waldron R."/>
            <person name="Moloney N.M."/>
            <person name="Sperisen C."/>
            <person name="Kredics L."/>
            <person name="Vagvoelgyi C."/>
            <person name="Patrignani A."/>
            <person name="Fitzpatrick D."/>
            <person name="Nagy I."/>
            <person name="Doyle S."/>
            <person name="Anderson J.B."/>
            <person name="Grigoriev I.V."/>
            <person name="Gueldener U."/>
            <person name="Muensterkoetter M."/>
            <person name="Nagy L.G."/>
        </authorList>
    </citation>
    <scope>NUCLEOTIDE SEQUENCE [LARGE SCALE GENOMIC DNA]</scope>
    <source>
        <strain evidence="2">C18/9</strain>
    </source>
</reference>